<dbReference type="InterPro" id="IPR051798">
    <property type="entry name" value="Class-II_PLP-Dep_Aminotrans"/>
</dbReference>
<comment type="caution">
    <text evidence="5">The sequence shown here is derived from an EMBL/GenBank/DDBJ whole genome shotgun (WGS) entry which is preliminary data.</text>
</comment>
<reference evidence="5" key="1">
    <citation type="submission" date="2023-08" db="EMBL/GenBank/DDBJ databases">
        <authorList>
            <person name="Page C.A."/>
            <person name="Perez-Diaz I.M."/>
        </authorList>
    </citation>
    <scope>NUCLEOTIDE SEQUENCE</scope>
    <source>
        <strain evidence="5">7.8.46</strain>
    </source>
</reference>
<evidence type="ECO:0000256" key="1">
    <source>
        <dbReference type="ARBA" id="ARBA00001933"/>
    </source>
</evidence>
<organism evidence="5 6">
    <name type="scientific">Lactiplantibacillus pentosus</name>
    <name type="common">Lactobacillus pentosus</name>
    <dbReference type="NCBI Taxonomy" id="1589"/>
    <lineage>
        <taxon>Bacteria</taxon>
        <taxon>Bacillati</taxon>
        <taxon>Bacillota</taxon>
        <taxon>Bacilli</taxon>
        <taxon>Lactobacillales</taxon>
        <taxon>Lactobacillaceae</taxon>
        <taxon>Lactiplantibacillus</taxon>
    </lineage>
</organism>
<evidence type="ECO:0000313" key="6">
    <source>
        <dbReference type="Proteomes" id="UP001267003"/>
    </source>
</evidence>
<dbReference type="InterPro" id="IPR004839">
    <property type="entry name" value="Aminotransferase_I/II_large"/>
</dbReference>
<dbReference type="GO" id="GO:0030170">
    <property type="term" value="F:pyridoxal phosphate binding"/>
    <property type="evidence" value="ECO:0007669"/>
    <property type="project" value="InterPro"/>
</dbReference>
<name>A0AAW8VUP4_LACPE</name>
<keyword evidence="2" id="KW-0663">Pyridoxal phosphate</keyword>
<dbReference type="PANTHER" id="PTHR43525:SF1">
    <property type="entry name" value="PROTEIN MALY"/>
    <property type="match status" value="1"/>
</dbReference>
<dbReference type="Proteomes" id="UP001267003">
    <property type="component" value="Unassembled WGS sequence"/>
</dbReference>
<dbReference type="CDD" id="cd00609">
    <property type="entry name" value="AAT_like"/>
    <property type="match status" value="1"/>
</dbReference>
<dbReference type="PANTHER" id="PTHR43525">
    <property type="entry name" value="PROTEIN MALY"/>
    <property type="match status" value="1"/>
</dbReference>
<dbReference type="AlphaFoldDB" id="A0AAW8VUP4"/>
<dbReference type="RefSeq" id="WP_216780385.1">
    <property type="nucleotide sequence ID" value="NZ_JAGXBR010000009.1"/>
</dbReference>
<evidence type="ECO:0000256" key="2">
    <source>
        <dbReference type="ARBA" id="ARBA00022898"/>
    </source>
</evidence>
<dbReference type="EMBL" id="JAVLAQ010000001">
    <property type="protein sequence ID" value="MDT6989784.1"/>
    <property type="molecule type" value="Genomic_DNA"/>
</dbReference>
<comment type="cofactor">
    <cofactor evidence="1">
        <name>pyridoxal 5'-phosphate</name>
        <dbReference type="ChEBI" id="CHEBI:597326"/>
    </cofactor>
</comment>
<feature type="domain" description="Aminotransferase class I/classII large" evidence="4">
    <location>
        <begin position="30"/>
        <end position="380"/>
    </location>
</feature>
<sequence length="387" mass="44102">MQYDFDKVIDRRGTYSTQWDYIQDRFGRSDILPFSISDTDFPVPVGVQQALEKRIKHPIYGYTRWNHEAYKNSIVNWFKAQNQAPINPDWIVYSPSVVFSIATFIRMKSAVGEGVAVFTPMYDAFYHVIEDNQRVLIPIRLGSAQQDYQIDWDTLETVLKQATTRILLLTNPHNPTGKVFSAQELKRISTLCRQNNVFIISDDIHKDIVYKGSTYTPITMYTTTDVVLCCSATKTFNTPGLIGSYLFEPDISLKTRFLSELKQKNALSSASIFGIESQIAAYNTGSDYLEQLVAYLQSNFDYLSSFLQEHLPEIQFKQPEATYLAWMDVSQLGLTAEALQDKLVNTGRVGIMSGSTYGDSQYLRMNVACPISKLQEGLKRMEYAIRS</sequence>
<dbReference type="GO" id="GO:0016829">
    <property type="term" value="F:lyase activity"/>
    <property type="evidence" value="ECO:0007669"/>
    <property type="project" value="UniProtKB-KW"/>
</dbReference>
<dbReference type="Pfam" id="PF00155">
    <property type="entry name" value="Aminotran_1_2"/>
    <property type="match status" value="1"/>
</dbReference>
<dbReference type="NCBIfam" id="TIGR04350">
    <property type="entry name" value="C_S_lyase_PatB"/>
    <property type="match status" value="1"/>
</dbReference>
<protein>
    <submittedName>
        <fullName evidence="5">PatB family C-S lyase</fullName>
    </submittedName>
</protein>
<accession>A0AAW8VUP4</accession>
<evidence type="ECO:0000313" key="5">
    <source>
        <dbReference type="EMBL" id="MDT6989784.1"/>
    </source>
</evidence>
<dbReference type="InterPro" id="IPR027619">
    <property type="entry name" value="C-S_lyase_PatB-like"/>
</dbReference>
<gene>
    <name evidence="5" type="ORF">RI536_06660</name>
</gene>
<proteinExistence type="predicted"/>
<keyword evidence="3 5" id="KW-0456">Lyase</keyword>
<evidence type="ECO:0000259" key="4">
    <source>
        <dbReference type="Pfam" id="PF00155"/>
    </source>
</evidence>
<evidence type="ECO:0000256" key="3">
    <source>
        <dbReference type="ARBA" id="ARBA00023239"/>
    </source>
</evidence>